<organism evidence="2 3">
    <name type="scientific">Paracoccus pacificus</name>
    <dbReference type="NCBI Taxonomy" id="1463598"/>
    <lineage>
        <taxon>Bacteria</taxon>
        <taxon>Pseudomonadati</taxon>
        <taxon>Pseudomonadota</taxon>
        <taxon>Alphaproteobacteria</taxon>
        <taxon>Rhodobacterales</taxon>
        <taxon>Paracoccaceae</taxon>
        <taxon>Paracoccus</taxon>
    </lineage>
</organism>
<accession>A0ABW4R4S5</accession>
<proteinExistence type="predicted"/>
<protein>
    <submittedName>
        <fullName evidence="2">Hint domain-containing protein</fullName>
    </submittedName>
</protein>
<sequence>MSTQPNSGYLDPSLSFKPSIYDIDIVCFAHGTLILTDRGAVPVQALREGDLVATRDHGMQPIRWIGSQRLSADTLIANERLLPIRIRQGALGAEVPSQDLLVSPQHRILVRSHIARRMFGTDEVLVAAKLLCALDGIEIAAGVGEVEYFHLLFDRHEVIIANDAEAESLYTGPEALKSVGPAGREEILTIFPELMDGTFTPARPLVAGRKGRHLTARHLQNSRSVQAAI</sequence>
<evidence type="ECO:0000313" key="3">
    <source>
        <dbReference type="Proteomes" id="UP001597213"/>
    </source>
</evidence>
<dbReference type="SUPFAM" id="SSF51294">
    <property type="entry name" value="Hedgehog/intein (Hint) domain"/>
    <property type="match status" value="1"/>
</dbReference>
<dbReference type="Gene3D" id="2.170.16.10">
    <property type="entry name" value="Hedgehog/Intein (Hint) domain"/>
    <property type="match status" value="1"/>
</dbReference>
<dbReference type="EMBL" id="JBHUEN010000006">
    <property type="protein sequence ID" value="MFD1880684.1"/>
    <property type="molecule type" value="Genomic_DNA"/>
</dbReference>
<dbReference type="InterPro" id="IPR028992">
    <property type="entry name" value="Hedgehog/Intein_dom"/>
</dbReference>
<comment type="caution">
    <text evidence="2">The sequence shown here is derived from an EMBL/GenBank/DDBJ whole genome shotgun (WGS) entry which is preliminary data.</text>
</comment>
<evidence type="ECO:0000259" key="1">
    <source>
        <dbReference type="Pfam" id="PF13403"/>
    </source>
</evidence>
<dbReference type="Pfam" id="PF13403">
    <property type="entry name" value="Hint_2"/>
    <property type="match status" value="1"/>
</dbReference>
<dbReference type="RefSeq" id="WP_379140042.1">
    <property type="nucleotide sequence ID" value="NZ_JBHUEN010000006.1"/>
</dbReference>
<name>A0ABW4R4S5_9RHOB</name>
<dbReference type="Proteomes" id="UP001597213">
    <property type="component" value="Unassembled WGS sequence"/>
</dbReference>
<evidence type="ECO:0000313" key="2">
    <source>
        <dbReference type="EMBL" id="MFD1880684.1"/>
    </source>
</evidence>
<dbReference type="InterPro" id="IPR036844">
    <property type="entry name" value="Hint_dom_sf"/>
</dbReference>
<feature type="domain" description="Hedgehog/Intein (Hint)" evidence="1">
    <location>
        <begin position="26"/>
        <end position="172"/>
    </location>
</feature>
<keyword evidence="3" id="KW-1185">Reference proteome</keyword>
<gene>
    <name evidence="2" type="ORF">ACFSCT_03020</name>
</gene>
<reference evidence="3" key="1">
    <citation type="journal article" date="2019" name="Int. J. Syst. Evol. Microbiol.">
        <title>The Global Catalogue of Microorganisms (GCM) 10K type strain sequencing project: providing services to taxonomists for standard genome sequencing and annotation.</title>
        <authorList>
            <consortium name="The Broad Institute Genomics Platform"/>
            <consortium name="The Broad Institute Genome Sequencing Center for Infectious Disease"/>
            <person name="Wu L."/>
            <person name="Ma J."/>
        </authorList>
    </citation>
    <scope>NUCLEOTIDE SEQUENCE [LARGE SCALE GENOMIC DNA]</scope>
    <source>
        <strain evidence="3">CCUG 56029</strain>
    </source>
</reference>